<name>A0A0C9UFD3_SPHS4</name>
<gene>
    <name evidence="1" type="ORF">M422DRAFT_37634</name>
</gene>
<dbReference type="HOGENOM" id="CLU_3088826_0_0_1"/>
<protein>
    <submittedName>
        <fullName evidence="1">Uncharacterized protein</fullName>
    </submittedName>
</protein>
<evidence type="ECO:0000313" key="1">
    <source>
        <dbReference type="EMBL" id="KIJ27727.1"/>
    </source>
</evidence>
<reference evidence="1 2" key="1">
    <citation type="submission" date="2014-06" db="EMBL/GenBank/DDBJ databases">
        <title>Evolutionary Origins and Diversification of the Mycorrhizal Mutualists.</title>
        <authorList>
            <consortium name="DOE Joint Genome Institute"/>
            <consortium name="Mycorrhizal Genomics Consortium"/>
            <person name="Kohler A."/>
            <person name="Kuo A."/>
            <person name="Nagy L.G."/>
            <person name="Floudas D."/>
            <person name="Copeland A."/>
            <person name="Barry K.W."/>
            <person name="Cichocki N."/>
            <person name="Veneault-Fourrey C."/>
            <person name="LaButti K."/>
            <person name="Lindquist E.A."/>
            <person name="Lipzen A."/>
            <person name="Lundell T."/>
            <person name="Morin E."/>
            <person name="Murat C."/>
            <person name="Riley R."/>
            <person name="Ohm R."/>
            <person name="Sun H."/>
            <person name="Tunlid A."/>
            <person name="Henrissat B."/>
            <person name="Grigoriev I.V."/>
            <person name="Hibbett D.S."/>
            <person name="Martin F."/>
        </authorList>
    </citation>
    <scope>NUCLEOTIDE SEQUENCE [LARGE SCALE GENOMIC DNA]</scope>
    <source>
        <strain evidence="1 2">SS14</strain>
    </source>
</reference>
<dbReference type="AlphaFoldDB" id="A0A0C9UFD3"/>
<proteinExistence type="predicted"/>
<evidence type="ECO:0000313" key="2">
    <source>
        <dbReference type="Proteomes" id="UP000054279"/>
    </source>
</evidence>
<dbReference type="EMBL" id="KN837326">
    <property type="protein sequence ID" value="KIJ27727.1"/>
    <property type="molecule type" value="Genomic_DNA"/>
</dbReference>
<dbReference type="Proteomes" id="UP000054279">
    <property type="component" value="Unassembled WGS sequence"/>
</dbReference>
<sequence>MDTRDIPQFPQQGKKQVMLLWVINIQIIPEHVLNGRWMRMRRIVRISSAVNL</sequence>
<accession>A0A0C9UFD3</accession>
<keyword evidence="2" id="KW-1185">Reference proteome</keyword>
<organism evidence="1 2">
    <name type="scientific">Sphaerobolus stellatus (strain SS14)</name>
    <dbReference type="NCBI Taxonomy" id="990650"/>
    <lineage>
        <taxon>Eukaryota</taxon>
        <taxon>Fungi</taxon>
        <taxon>Dikarya</taxon>
        <taxon>Basidiomycota</taxon>
        <taxon>Agaricomycotina</taxon>
        <taxon>Agaricomycetes</taxon>
        <taxon>Phallomycetidae</taxon>
        <taxon>Geastrales</taxon>
        <taxon>Sphaerobolaceae</taxon>
        <taxon>Sphaerobolus</taxon>
    </lineage>
</organism>